<dbReference type="RefSeq" id="WP_339970371.1">
    <property type="nucleotide sequence ID" value="NZ_JAWMWG010000004.1"/>
</dbReference>
<gene>
    <name evidence="1" type="ORF">R4Y45_06520</name>
</gene>
<evidence type="ECO:0000313" key="2">
    <source>
        <dbReference type="Proteomes" id="UP001377804"/>
    </source>
</evidence>
<organism evidence="1 2">
    <name type="scientific">Holzapfeliella saturejae</name>
    <dbReference type="NCBI Taxonomy" id="3082953"/>
    <lineage>
        <taxon>Bacteria</taxon>
        <taxon>Bacillati</taxon>
        <taxon>Bacillota</taxon>
        <taxon>Bacilli</taxon>
        <taxon>Lactobacillales</taxon>
        <taxon>Lactobacillaceae</taxon>
        <taxon>Holzapfeliella</taxon>
    </lineage>
</organism>
<protein>
    <submittedName>
        <fullName evidence="1">Uncharacterized protein</fullName>
    </submittedName>
</protein>
<keyword evidence="2" id="KW-1185">Reference proteome</keyword>
<proteinExistence type="predicted"/>
<dbReference type="Proteomes" id="UP001377804">
    <property type="component" value="Unassembled WGS sequence"/>
</dbReference>
<sequence length="90" mass="10412">MTAQAKATNATLTKPKPTKGYMTSLRQVFREQKTKLMSKYSKQVTAEALADRVSRHRIHLTRLKSEFEKMRYSSNFEAHQTMINVRFSSG</sequence>
<reference evidence="1 2" key="1">
    <citation type="submission" date="2023-10" db="EMBL/GenBank/DDBJ databases">
        <title>Holzapfeliella saturejae sp. nov. isolated from Satureja montana flowers.</title>
        <authorList>
            <person name="Alcantara C."/>
            <person name="Zuniga M."/>
            <person name="Landete J.M."/>
            <person name="Monedero V."/>
        </authorList>
    </citation>
    <scope>NUCLEOTIDE SEQUENCE [LARGE SCALE GENOMIC DNA]</scope>
    <source>
        <strain evidence="1 2">He02</strain>
    </source>
</reference>
<evidence type="ECO:0000313" key="1">
    <source>
        <dbReference type="EMBL" id="MEJ6348870.1"/>
    </source>
</evidence>
<dbReference type="EMBL" id="JAWMWG010000004">
    <property type="protein sequence ID" value="MEJ6348870.1"/>
    <property type="molecule type" value="Genomic_DNA"/>
</dbReference>
<name>A0ABU8SIL4_9LACO</name>
<comment type="caution">
    <text evidence="1">The sequence shown here is derived from an EMBL/GenBank/DDBJ whole genome shotgun (WGS) entry which is preliminary data.</text>
</comment>
<accession>A0ABU8SIL4</accession>